<evidence type="ECO:0000313" key="9">
    <source>
        <dbReference type="Proteomes" id="UP000336646"/>
    </source>
</evidence>
<comment type="function">
    <text evidence="6">Ligates lysine onto the cytidine present at position 34 of the AUA codon-specific tRNA(Ile) that contains the anticodon CAU, in an ATP-dependent manner. Cytidine is converted to lysidine, thus changing the amino acid specificity of the tRNA from methionine to isoleucine.</text>
</comment>
<dbReference type="Gene3D" id="3.40.50.620">
    <property type="entry name" value="HUPs"/>
    <property type="match status" value="1"/>
</dbReference>
<dbReference type="PANTHER" id="PTHR43033:SF1">
    <property type="entry name" value="TRNA(ILE)-LYSIDINE SYNTHASE-RELATED"/>
    <property type="match status" value="1"/>
</dbReference>
<dbReference type="AlphaFoldDB" id="A0A6C1TWR0"/>
<dbReference type="GO" id="GO:0032267">
    <property type="term" value="F:tRNA(Ile)-lysidine synthase activity"/>
    <property type="evidence" value="ECO:0007669"/>
    <property type="project" value="UniProtKB-EC"/>
</dbReference>
<sequence length="300" mass="32348">MEPFWPRYSPHFLACRRSLRALHDPAVIGLSGGADSLALVAAAAAEDKDVRAVIVDHQLQEGSDQVARCAAEQADAWGVEASVITVNVGGDNLEAAAREARYAALLSFGVDVWVAHTADDQAETLLLGALRGNPSGMAARGGIDNRILRPFLGIRRADTRGACAELGVTPWEDPMNVDENYRRVAVRRRVIPQLDELIGGDCVAALAATAGRIAADRELIEELCDTSATSDCVELANDAAPLRRRRIVAWLHDSGVRVDGAQLRSIERLITDWHGQAGIDVGGSRRVRRVAGRLVLDELR</sequence>
<protein>
    <recommendedName>
        <fullName evidence="6">tRNA(Ile)-lysidine synthase</fullName>
        <ecNumber evidence="6">6.3.4.19</ecNumber>
    </recommendedName>
    <alternativeName>
        <fullName evidence="6">tRNA(Ile)-2-lysyl-cytidine synthase</fullName>
    </alternativeName>
    <alternativeName>
        <fullName evidence="6">tRNA(Ile)-lysidine synthetase</fullName>
    </alternativeName>
</protein>
<evidence type="ECO:0000256" key="4">
    <source>
        <dbReference type="ARBA" id="ARBA00022840"/>
    </source>
</evidence>
<evidence type="ECO:0000256" key="2">
    <source>
        <dbReference type="ARBA" id="ARBA00022694"/>
    </source>
</evidence>
<proteinExistence type="inferred from homology"/>
<evidence type="ECO:0000256" key="3">
    <source>
        <dbReference type="ARBA" id="ARBA00022741"/>
    </source>
</evidence>
<keyword evidence="3 6" id="KW-0547">Nucleotide-binding</keyword>
<comment type="catalytic activity">
    <reaction evidence="5 6">
        <text>cytidine(34) in tRNA(Ile2) + L-lysine + ATP = lysidine(34) in tRNA(Ile2) + AMP + diphosphate + H(+)</text>
        <dbReference type="Rhea" id="RHEA:43744"/>
        <dbReference type="Rhea" id="RHEA-COMP:10625"/>
        <dbReference type="Rhea" id="RHEA-COMP:10670"/>
        <dbReference type="ChEBI" id="CHEBI:15378"/>
        <dbReference type="ChEBI" id="CHEBI:30616"/>
        <dbReference type="ChEBI" id="CHEBI:32551"/>
        <dbReference type="ChEBI" id="CHEBI:33019"/>
        <dbReference type="ChEBI" id="CHEBI:82748"/>
        <dbReference type="ChEBI" id="CHEBI:83665"/>
        <dbReference type="ChEBI" id="CHEBI:456215"/>
        <dbReference type="EC" id="6.3.4.19"/>
    </reaction>
</comment>
<evidence type="ECO:0000256" key="5">
    <source>
        <dbReference type="ARBA" id="ARBA00048539"/>
    </source>
</evidence>
<dbReference type="InterPro" id="IPR011063">
    <property type="entry name" value="TilS/TtcA_N"/>
</dbReference>
<dbReference type="EMBL" id="RXIR01000029">
    <property type="protein sequence ID" value="TVS26493.1"/>
    <property type="molecule type" value="Genomic_DNA"/>
</dbReference>
<keyword evidence="6" id="KW-0963">Cytoplasm</keyword>
<dbReference type="InterPro" id="IPR014729">
    <property type="entry name" value="Rossmann-like_a/b/a_fold"/>
</dbReference>
<dbReference type="GO" id="GO:0006400">
    <property type="term" value="P:tRNA modification"/>
    <property type="evidence" value="ECO:0007669"/>
    <property type="project" value="UniProtKB-UniRule"/>
</dbReference>
<dbReference type="GO" id="GO:0005737">
    <property type="term" value="C:cytoplasm"/>
    <property type="evidence" value="ECO:0007669"/>
    <property type="project" value="UniProtKB-SubCell"/>
</dbReference>
<dbReference type="InterPro" id="IPR012795">
    <property type="entry name" value="tRNA_Ile_lys_synt_N"/>
</dbReference>
<keyword evidence="4 6" id="KW-0067">ATP-binding</keyword>
<dbReference type="PANTHER" id="PTHR43033">
    <property type="entry name" value="TRNA(ILE)-LYSIDINE SYNTHASE-RELATED"/>
    <property type="match status" value="1"/>
</dbReference>
<evidence type="ECO:0000256" key="1">
    <source>
        <dbReference type="ARBA" id="ARBA00022598"/>
    </source>
</evidence>
<gene>
    <name evidence="6 8" type="primary">tilS</name>
    <name evidence="8" type="ORF">EKI59_10460</name>
</gene>
<keyword evidence="1 6" id="KW-0436">Ligase</keyword>
<reference evidence="8 9" key="1">
    <citation type="submission" date="2018-12" db="EMBL/GenBank/DDBJ databases">
        <title>Corynebacterium sanguinis sp. nov., a clinically-associated and environmental corynebacterium.</title>
        <authorList>
            <person name="Gonzales-Siles L."/>
            <person name="Jaen-Luchoro D."/>
            <person name="Cardew S."/>
            <person name="Inganas E."/>
            <person name="Ohlen M."/>
            <person name="Jensie-Markopolous S."/>
            <person name="Pinyeiro-Iglesias B."/>
            <person name="Molin K."/>
            <person name="Skovbjerg S."/>
            <person name="Svensson-Stadler L."/>
            <person name="Funke G."/>
            <person name="Moore E.R.B."/>
        </authorList>
    </citation>
    <scope>NUCLEOTIDE SEQUENCE [LARGE SCALE GENOMIC DNA]</scope>
    <source>
        <strain evidence="8 9">58734</strain>
    </source>
</reference>
<feature type="binding site" evidence="6">
    <location>
        <begin position="31"/>
        <end position="36"/>
    </location>
    <ligand>
        <name>ATP</name>
        <dbReference type="ChEBI" id="CHEBI:30616"/>
    </ligand>
</feature>
<dbReference type="SUPFAM" id="SSF52402">
    <property type="entry name" value="Adenine nucleotide alpha hydrolases-like"/>
    <property type="match status" value="1"/>
</dbReference>
<dbReference type="EC" id="6.3.4.19" evidence="6"/>
<dbReference type="RefSeq" id="WP_144773708.1">
    <property type="nucleotide sequence ID" value="NZ_RXIR01000029.1"/>
</dbReference>
<organism evidence="8 9">
    <name type="scientific">Corynebacterium sanguinis</name>
    <dbReference type="NCBI Taxonomy" id="2594913"/>
    <lineage>
        <taxon>Bacteria</taxon>
        <taxon>Bacillati</taxon>
        <taxon>Actinomycetota</taxon>
        <taxon>Actinomycetes</taxon>
        <taxon>Mycobacteriales</taxon>
        <taxon>Corynebacteriaceae</taxon>
        <taxon>Corynebacterium</taxon>
    </lineage>
</organism>
<accession>A0A6C1TWR0</accession>
<dbReference type="InterPro" id="IPR012094">
    <property type="entry name" value="tRNA_Ile_lys_synt"/>
</dbReference>
<comment type="caution">
    <text evidence="8">The sequence shown here is derived from an EMBL/GenBank/DDBJ whole genome shotgun (WGS) entry which is preliminary data.</text>
</comment>
<keyword evidence="2 6" id="KW-0819">tRNA processing</keyword>
<comment type="subcellular location">
    <subcellularLocation>
        <location evidence="6">Cytoplasm</location>
    </subcellularLocation>
</comment>
<dbReference type="Pfam" id="PF01171">
    <property type="entry name" value="ATP_bind_3"/>
    <property type="match status" value="1"/>
</dbReference>
<dbReference type="NCBIfam" id="TIGR02432">
    <property type="entry name" value="lysidine_TilS_N"/>
    <property type="match status" value="1"/>
</dbReference>
<comment type="domain">
    <text evidence="6">The N-terminal region contains the highly conserved SGGXDS motif, predicted to be a P-loop motif involved in ATP binding.</text>
</comment>
<evidence type="ECO:0000313" key="8">
    <source>
        <dbReference type="EMBL" id="TVS26493.1"/>
    </source>
</evidence>
<feature type="domain" description="tRNA(Ile)-lysidine/2-thiocytidine synthase N-terminal" evidence="7">
    <location>
        <begin position="27"/>
        <end position="188"/>
    </location>
</feature>
<dbReference type="Proteomes" id="UP000336646">
    <property type="component" value="Unassembled WGS sequence"/>
</dbReference>
<evidence type="ECO:0000256" key="6">
    <source>
        <dbReference type="HAMAP-Rule" id="MF_01161"/>
    </source>
</evidence>
<dbReference type="HAMAP" id="MF_01161">
    <property type="entry name" value="tRNA_Ile_lys_synt"/>
    <property type="match status" value="1"/>
</dbReference>
<name>A0A6C1TWR0_9CORY</name>
<evidence type="ECO:0000259" key="7">
    <source>
        <dbReference type="Pfam" id="PF01171"/>
    </source>
</evidence>
<dbReference type="OrthoDB" id="5244702at2"/>
<dbReference type="GO" id="GO:0005524">
    <property type="term" value="F:ATP binding"/>
    <property type="evidence" value="ECO:0007669"/>
    <property type="project" value="UniProtKB-UniRule"/>
</dbReference>
<comment type="similarity">
    <text evidence="6">Belongs to the tRNA(Ile)-lysidine synthase family.</text>
</comment>
<dbReference type="CDD" id="cd01992">
    <property type="entry name" value="TilS_N"/>
    <property type="match status" value="1"/>
</dbReference>